<dbReference type="EMBL" id="FZQA01000004">
    <property type="protein sequence ID" value="SNT74099.1"/>
    <property type="molecule type" value="Genomic_DNA"/>
</dbReference>
<gene>
    <name evidence="2" type="ORF">SAMN06297382_2004</name>
</gene>
<proteinExistence type="predicted"/>
<evidence type="ECO:0000313" key="3">
    <source>
        <dbReference type="Proteomes" id="UP000198346"/>
    </source>
</evidence>
<feature type="transmembrane region" description="Helical" evidence="1">
    <location>
        <begin position="76"/>
        <end position="97"/>
    </location>
</feature>
<dbReference type="AlphaFoldDB" id="A0A239PUX0"/>
<feature type="transmembrane region" description="Helical" evidence="1">
    <location>
        <begin position="207"/>
        <end position="232"/>
    </location>
</feature>
<accession>A0A239PUX0</accession>
<keyword evidence="1" id="KW-1133">Transmembrane helix</keyword>
<keyword evidence="3" id="KW-1185">Reference proteome</keyword>
<evidence type="ECO:0000256" key="1">
    <source>
        <dbReference type="SAM" id="Phobius"/>
    </source>
</evidence>
<evidence type="ECO:0000313" key="2">
    <source>
        <dbReference type="EMBL" id="SNT74099.1"/>
    </source>
</evidence>
<dbReference type="OrthoDB" id="648493at2"/>
<feature type="transmembrane region" description="Helical" evidence="1">
    <location>
        <begin position="149"/>
        <end position="169"/>
    </location>
</feature>
<protein>
    <submittedName>
        <fullName evidence="2">Uncharacterized protein</fullName>
    </submittedName>
</protein>
<feature type="transmembrane region" description="Helical" evidence="1">
    <location>
        <begin position="117"/>
        <end position="137"/>
    </location>
</feature>
<feature type="transmembrane region" description="Helical" evidence="1">
    <location>
        <begin position="47"/>
        <end position="64"/>
    </location>
</feature>
<organism evidence="2 3">
    <name type="scientific">Amphiplicatus metriothermophilus</name>
    <dbReference type="NCBI Taxonomy" id="1519374"/>
    <lineage>
        <taxon>Bacteria</taxon>
        <taxon>Pseudomonadati</taxon>
        <taxon>Pseudomonadota</taxon>
        <taxon>Alphaproteobacteria</taxon>
        <taxon>Parvularculales</taxon>
        <taxon>Parvularculaceae</taxon>
        <taxon>Amphiplicatus</taxon>
    </lineage>
</organism>
<reference evidence="2 3" key="1">
    <citation type="submission" date="2017-07" db="EMBL/GenBank/DDBJ databases">
        <authorList>
            <person name="Sun Z.S."/>
            <person name="Albrecht U."/>
            <person name="Echele G."/>
            <person name="Lee C.C."/>
        </authorList>
    </citation>
    <scope>NUCLEOTIDE SEQUENCE [LARGE SCALE GENOMIC DNA]</scope>
    <source>
        <strain evidence="2 3">CGMCC 1.12710</strain>
    </source>
</reference>
<sequence length="240" mass="25692">MANGLEARASVRWFYPAMGILIALTVYAGFAPTFFARPAAIGPLSPLLFVHGIVFSLWVLLFIAQTSLMASGRARMHFALGAAGAALAAVVTILGLIVSIDALRRGAAPIPGAPAHVFFSVPLFDTLLFAGFVTLGLLNRRRPEVHKRFMYLSAIAMTPPAFGRLILLWDSQALFAFMPHTIWGLSLLFVLAGAAFDLATRRAVHPVYLWGGLAIALSSPLRFMIASTALWADATAQLAG</sequence>
<keyword evidence="1" id="KW-0472">Membrane</keyword>
<dbReference type="RefSeq" id="WP_089412475.1">
    <property type="nucleotide sequence ID" value="NZ_FZQA01000004.1"/>
</dbReference>
<name>A0A239PUX0_9PROT</name>
<feature type="transmembrane region" description="Helical" evidence="1">
    <location>
        <begin position="181"/>
        <end position="200"/>
    </location>
</feature>
<keyword evidence="1" id="KW-0812">Transmembrane</keyword>
<feature type="transmembrane region" description="Helical" evidence="1">
    <location>
        <begin position="12"/>
        <end position="35"/>
    </location>
</feature>
<dbReference type="Proteomes" id="UP000198346">
    <property type="component" value="Unassembled WGS sequence"/>
</dbReference>